<accession>A0AB35IQ69</accession>
<reference evidence="1" key="1">
    <citation type="submission" date="2023-01" db="EMBL/GenBank/DDBJ databases">
        <title>Human gut microbiome strain richness.</title>
        <authorList>
            <person name="Chen-Liaw A."/>
        </authorList>
    </citation>
    <scope>NUCLEOTIDE SEQUENCE</scope>
    <source>
        <strain evidence="1">1001217st2_G6_1001217B_191108</strain>
    </source>
</reference>
<comment type="caution">
    <text evidence="1">The sequence shown here is derived from an EMBL/GenBank/DDBJ whole genome shotgun (WGS) entry which is preliminary data.</text>
</comment>
<organism evidence="1 2">
    <name type="scientific">Thomasclavelia ramosa</name>
    <dbReference type="NCBI Taxonomy" id="1547"/>
    <lineage>
        <taxon>Bacteria</taxon>
        <taxon>Bacillati</taxon>
        <taxon>Bacillota</taxon>
        <taxon>Erysipelotrichia</taxon>
        <taxon>Erysipelotrichales</taxon>
        <taxon>Coprobacillaceae</taxon>
        <taxon>Thomasclavelia</taxon>
    </lineage>
</organism>
<name>A0AB35IQ69_9FIRM</name>
<dbReference type="AlphaFoldDB" id="A0AB35IQ69"/>
<dbReference type="EMBL" id="JAQLKE010000027">
    <property type="protein sequence ID" value="MDB7084965.1"/>
    <property type="molecule type" value="Genomic_DNA"/>
</dbReference>
<dbReference type="Proteomes" id="UP001211987">
    <property type="component" value="Unassembled WGS sequence"/>
</dbReference>
<protein>
    <recommendedName>
        <fullName evidence="3">Phage protein D</fullName>
    </recommendedName>
</protein>
<dbReference type="RefSeq" id="WP_158559017.1">
    <property type="nucleotide sequence ID" value="NZ_CAXMZC010000001.1"/>
</dbReference>
<evidence type="ECO:0000313" key="2">
    <source>
        <dbReference type="Proteomes" id="UP001211987"/>
    </source>
</evidence>
<sequence>MDFVYTDSKGIEIGFLRNCSIDLEIGTYDKGSNDFQITISQEERDPNLTYESLIYCENTEYGGVVKSLEIDTESGEIIIGGICPRALLKGDYIQPKNRKDEYYFFNGEANKCIKEYIGSSTLFFNYIDNTEKSLRINKNLNDFFIVSEENSGFQLNYASRYSNTLQTFETMLLAVGAKLSLIWKNGKIELSVVPIYDYSPKLQFDNDYGLQIIAKRDTYQYNHCIGLGKGDLQERQVVHVFKINDEYFELNEIDDVSKITKDLNTMIYDFSSVESVQELIDGTKTKLKEAQTNNSIEIKFENLDVEIGDIVGAKEYITGISLRTSIVQKILKCTFYQNYSDYDIEYKVGE</sequence>
<evidence type="ECO:0008006" key="3">
    <source>
        <dbReference type="Google" id="ProtNLM"/>
    </source>
</evidence>
<gene>
    <name evidence="1" type="ORF">PM738_14240</name>
</gene>
<proteinExistence type="predicted"/>
<evidence type="ECO:0000313" key="1">
    <source>
        <dbReference type="EMBL" id="MDB7084965.1"/>
    </source>
</evidence>